<evidence type="ECO:0000256" key="1">
    <source>
        <dbReference type="SAM" id="Phobius"/>
    </source>
</evidence>
<gene>
    <name evidence="4" type="primary">gldG</name>
    <name evidence="4" type="ORF">RT717_17525</name>
</gene>
<keyword evidence="1" id="KW-0472">Membrane</keyword>
<dbReference type="Pfam" id="PF09822">
    <property type="entry name" value="ABC_transp_aux"/>
    <property type="match status" value="1"/>
</dbReference>
<proteinExistence type="predicted"/>
<dbReference type="InterPro" id="IPR029062">
    <property type="entry name" value="Class_I_gatase-like"/>
</dbReference>
<dbReference type="Pfam" id="PF23357">
    <property type="entry name" value="DUF7088"/>
    <property type="match status" value="1"/>
</dbReference>
<feature type="transmembrane region" description="Helical" evidence="1">
    <location>
        <begin position="530"/>
        <end position="553"/>
    </location>
</feature>
<keyword evidence="1" id="KW-1133">Transmembrane helix</keyword>
<name>A0ABZ0ILL0_9BACT</name>
<feature type="domain" description="DUF7088" evidence="3">
    <location>
        <begin position="39"/>
        <end position="149"/>
    </location>
</feature>
<dbReference type="SUPFAM" id="SSF52317">
    <property type="entry name" value="Class I glutamine amidotransferase-like"/>
    <property type="match status" value="1"/>
</dbReference>
<keyword evidence="1" id="KW-0812">Transmembrane</keyword>
<protein>
    <submittedName>
        <fullName evidence="4">Gliding motility-associated ABC transporter substrate-binding protein GldG</fullName>
    </submittedName>
</protein>
<sequence length="561" mass="63202">MNWKSRQVTRWLILLNGLFLVVWVNMLADTWPVRIDLTEEGRYSISEPTKELLRNLDEVVYVEVYLEGELPSNLKRLQKSIRETLEEFSVHGGKNLEFTFKNPVAGGSRQAQEKMMMELSAKGIQPTDLSYTKDGNTVRRRLYPGALISYGGREAGVMLLKGNKGDGNEELLNQSIEGAEYNLAYAIKQLVNNDRKRVGVVVDHYAIDTLALAGFQSLLMEKYEVSAIQLTRQVQPLAGFDAIVVAKPSVEFSENEKYLLDQYVMSGGKLLFFIDALSVDMAGAEGAGTIAFPIEHNLTDLLFNYGARINQNFVQDLSCGEFLVIDGMVGDQPQVKLIPWPFFPEVNRFSDHPVVKNLDAVIFRFTSTIDTVKANGIVKTPLMFTSERSRVLSSPVRVNLNDIRGGINPEAFNQGSQPVGYLLEGPFNSLYRNRTLPRGVNKTGFREKGVPSKIVVVADGDFIRNELNPENGQPMELGIDPISQKVYANKDFIVNALEYLMDDDGLILARNREVKIRPLDKQKIDESRTFWQVLNLAGPLVLLLLFGIAKMFLRKRKYTRF</sequence>
<evidence type="ECO:0000313" key="4">
    <source>
        <dbReference type="EMBL" id="WOK04885.1"/>
    </source>
</evidence>
<evidence type="ECO:0000259" key="2">
    <source>
        <dbReference type="Pfam" id="PF09822"/>
    </source>
</evidence>
<dbReference type="EMBL" id="CP136051">
    <property type="protein sequence ID" value="WOK04885.1"/>
    <property type="molecule type" value="Genomic_DNA"/>
</dbReference>
<dbReference type="Proteomes" id="UP001302349">
    <property type="component" value="Chromosome"/>
</dbReference>
<dbReference type="InterPro" id="IPR019196">
    <property type="entry name" value="ABC_transp_unknown"/>
</dbReference>
<evidence type="ECO:0000313" key="5">
    <source>
        <dbReference type="Proteomes" id="UP001302349"/>
    </source>
</evidence>
<dbReference type="NCBIfam" id="TIGR03521">
    <property type="entry name" value="GldG"/>
    <property type="match status" value="1"/>
</dbReference>
<evidence type="ECO:0000259" key="3">
    <source>
        <dbReference type="Pfam" id="PF23357"/>
    </source>
</evidence>
<reference evidence="4 5" key="1">
    <citation type="journal article" date="2023" name="Microbiol. Resour. Announc.">
        <title>Complete Genome Sequence of Imperialibacter roseus strain P4T.</title>
        <authorList>
            <person name="Tizabi D.R."/>
            <person name="Bachvaroff T."/>
            <person name="Hill R.T."/>
        </authorList>
    </citation>
    <scope>NUCLEOTIDE SEQUENCE [LARGE SCALE GENOMIC DNA]</scope>
    <source>
        <strain evidence="4 5">P4T</strain>
    </source>
</reference>
<dbReference type="InterPro" id="IPR019863">
    <property type="entry name" value="Motility-assoc_ABC-rel_GldG"/>
</dbReference>
<organism evidence="4 5">
    <name type="scientific">Imperialibacter roseus</name>
    <dbReference type="NCBI Taxonomy" id="1324217"/>
    <lineage>
        <taxon>Bacteria</taxon>
        <taxon>Pseudomonadati</taxon>
        <taxon>Bacteroidota</taxon>
        <taxon>Cytophagia</taxon>
        <taxon>Cytophagales</taxon>
        <taxon>Flammeovirgaceae</taxon>
        <taxon>Imperialibacter</taxon>
    </lineage>
</organism>
<dbReference type="InterPro" id="IPR055396">
    <property type="entry name" value="DUF7088"/>
</dbReference>
<feature type="domain" description="ABC-type uncharacterised transport system" evidence="2">
    <location>
        <begin position="195"/>
        <end position="496"/>
    </location>
</feature>
<accession>A0ABZ0ILL0</accession>
<dbReference type="RefSeq" id="WP_317487683.1">
    <property type="nucleotide sequence ID" value="NZ_CP136051.1"/>
</dbReference>
<keyword evidence="5" id="KW-1185">Reference proteome</keyword>